<dbReference type="Proteomes" id="UP000612362">
    <property type="component" value="Unassembled WGS sequence"/>
</dbReference>
<dbReference type="EMBL" id="BNJF01000002">
    <property type="protein sequence ID" value="GHO46285.1"/>
    <property type="molecule type" value="Genomic_DNA"/>
</dbReference>
<reference evidence="1" key="1">
    <citation type="submission" date="2020-10" db="EMBL/GenBank/DDBJ databases">
        <title>Taxonomic study of unclassified bacteria belonging to the class Ktedonobacteria.</title>
        <authorList>
            <person name="Yabe S."/>
            <person name="Wang C.M."/>
            <person name="Zheng Y."/>
            <person name="Sakai Y."/>
            <person name="Cavaletti L."/>
            <person name="Monciardini P."/>
            <person name="Donadio S."/>
        </authorList>
    </citation>
    <scope>NUCLEOTIDE SEQUENCE</scope>
    <source>
        <strain evidence="1">SOSP1-1</strain>
    </source>
</reference>
<comment type="caution">
    <text evidence="1">The sequence shown here is derived from an EMBL/GenBank/DDBJ whole genome shotgun (WGS) entry which is preliminary data.</text>
</comment>
<evidence type="ECO:0000313" key="1">
    <source>
        <dbReference type="EMBL" id="GHO46285.1"/>
    </source>
</evidence>
<name>A0A8J3MSM8_9CHLR</name>
<organism evidence="1 2">
    <name type="scientific">Ktedonospora formicarum</name>
    <dbReference type="NCBI Taxonomy" id="2778364"/>
    <lineage>
        <taxon>Bacteria</taxon>
        <taxon>Bacillati</taxon>
        <taxon>Chloroflexota</taxon>
        <taxon>Ktedonobacteria</taxon>
        <taxon>Ktedonobacterales</taxon>
        <taxon>Ktedonobacteraceae</taxon>
        <taxon>Ktedonospora</taxon>
    </lineage>
</organism>
<evidence type="ECO:0000313" key="2">
    <source>
        <dbReference type="Proteomes" id="UP000612362"/>
    </source>
</evidence>
<proteinExistence type="predicted"/>
<accession>A0A8J3MSM8</accession>
<protein>
    <submittedName>
        <fullName evidence="1">Uncharacterized protein</fullName>
    </submittedName>
</protein>
<gene>
    <name evidence="1" type="ORF">KSX_44480</name>
</gene>
<dbReference type="AlphaFoldDB" id="A0A8J3MSM8"/>
<keyword evidence="2" id="KW-1185">Reference proteome</keyword>
<sequence length="82" mass="9401">MLSSDNKVLCETQPSFEGTALLVVASAHSLHEPEHVHREAKGASHDDWPLSLLYGHARYSDYSPSDFTFSEQFLELYIEYIW</sequence>